<sequence>MKEKYKLIYIDTPQDIRLNRSLDSEVDFKNKDLKKHKLKVNSLMQEADYLVDNSGSMFDTQRAIDSILFTFENTY</sequence>
<dbReference type="RefSeq" id="WP_264345069.1">
    <property type="nucleotide sequence ID" value="NZ_JAPAIK010000307.1"/>
</dbReference>
<dbReference type="Proteomes" id="UP001208853">
    <property type="component" value="Unassembled WGS sequence"/>
</dbReference>
<evidence type="ECO:0000313" key="2">
    <source>
        <dbReference type="Proteomes" id="UP001208853"/>
    </source>
</evidence>
<gene>
    <name evidence="1" type="ORF">OJ930_11325</name>
</gene>
<accession>A0AAW5TKQ0</accession>
<proteinExistence type="predicted"/>
<dbReference type="EMBL" id="JAPAIK010000307">
    <property type="protein sequence ID" value="MCW1073560.1"/>
    <property type="molecule type" value="Genomic_DNA"/>
</dbReference>
<comment type="caution">
    <text evidence="1">The sequence shown here is derived from an EMBL/GenBank/DDBJ whole genome shotgun (WGS) entry which is preliminary data.</text>
</comment>
<name>A0AAW5TKQ0_STRAP</name>
<reference evidence="1" key="1">
    <citation type="submission" date="2022-10" db="EMBL/GenBank/DDBJ databases">
        <title>Comparative genomic study of S. anginosus.</title>
        <authorList>
            <person name="Prasad A."/>
            <person name="Ene A."/>
            <person name="Jablonska S."/>
            <person name="Du J."/>
            <person name="Wolfe A.J."/>
            <person name="Putonti C."/>
        </authorList>
    </citation>
    <scope>NUCLEOTIDE SEQUENCE</scope>
    <source>
        <strain evidence="1">UMB6888</strain>
    </source>
</reference>
<organism evidence="1 2">
    <name type="scientific">Streptococcus anginosus</name>
    <dbReference type="NCBI Taxonomy" id="1328"/>
    <lineage>
        <taxon>Bacteria</taxon>
        <taxon>Bacillati</taxon>
        <taxon>Bacillota</taxon>
        <taxon>Bacilli</taxon>
        <taxon>Lactobacillales</taxon>
        <taxon>Streptococcaceae</taxon>
        <taxon>Streptococcus</taxon>
        <taxon>Streptococcus anginosus group</taxon>
    </lineage>
</organism>
<feature type="non-terminal residue" evidence="1">
    <location>
        <position position="75"/>
    </location>
</feature>
<protein>
    <recommendedName>
        <fullName evidence="3">Dephospho-CoA kinase</fullName>
    </recommendedName>
</protein>
<evidence type="ECO:0008006" key="3">
    <source>
        <dbReference type="Google" id="ProtNLM"/>
    </source>
</evidence>
<evidence type="ECO:0000313" key="1">
    <source>
        <dbReference type="EMBL" id="MCW1073560.1"/>
    </source>
</evidence>
<dbReference type="Gene3D" id="3.40.50.300">
    <property type="entry name" value="P-loop containing nucleotide triphosphate hydrolases"/>
    <property type="match status" value="1"/>
</dbReference>
<dbReference type="InterPro" id="IPR027417">
    <property type="entry name" value="P-loop_NTPase"/>
</dbReference>
<dbReference type="AlphaFoldDB" id="A0AAW5TKQ0"/>